<proteinExistence type="predicted"/>
<comment type="caution">
    <text evidence="1">The sequence shown here is derived from an EMBL/GenBank/DDBJ whole genome shotgun (WGS) entry which is preliminary data.</text>
</comment>
<evidence type="ECO:0000313" key="2">
    <source>
        <dbReference type="Proteomes" id="UP001596106"/>
    </source>
</evidence>
<protein>
    <submittedName>
        <fullName evidence="1">Uncharacterized protein</fullName>
    </submittedName>
</protein>
<evidence type="ECO:0000313" key="1">
    <source>
        <dbReference type="EMBL" id="MFC5412379.1"/>
    </source>
</evidence>
<dbReference type="Proteomes" id="UP001596106">
    <property type="component" value="Unassembled WGS sequence"/>
</dbReference>
<organism evidence="1 2">
    <name type="scientific">Larkinella bovis</name>
    <dbReference type="NCBI Taxonomy" id="683041"/>
    <lineage>
        <taxon>Bacteria</taxon>
        <taxon>Pseudomonadati</taxon>
        <taxon>Bacteroidota</taxon>
        <taxon>Cytophagia</taxon>
        <taxon>Cytophagales</taxon>
        <taxon>Spirosomataceae</taxon>
        <taxon>Larkinella</taxon>
    </lineage>
</organism>
<dbReference type="EMBL" id="JBHSMA010000012">
    <property type="protein sequence ID" value="MFC5412379.1"/>
    <property type="molecule type" value="Genomic_DNA"/>
</dbReference>
<reference evidence="2" key="1">
    <citation type="journal article" date="2019" name="Int. J. Syst. Evol. Microbiol.">
        <title>The Global Catalogue of Microorganisms (GCM) 10K type strain sequencing project: providing services to taxonomists for standard genome sequencing and annotation.</title>
        <authorList>
            <consortium name="The Broad Institute Genomics Platform"/>
            <consortium name="The Broad Institute Genome Sequencing Center for Infectious Disease"/>
            <person name="Wu L."/>
            <person name="Ma J."/>
        </authorList>
    </citation>
    <scope>NUCLEOTIDE SEQUENCE [LARGE SCALE GENOMIC DNA]</scope>
    <source>
        <strain evidence="2">CCUG 55250</strain>
    </source>
</reference>
<keyword evidence="2" id="KW-1185">Reference proteome</keyword>
<name>A0ABW0IFW0_9BACT</name>
<dbReference type="RefSeq" id="WP_379849831.1">
    <property type="nucleotide sequence ID" value="NZ_JBHSMA010000012.1"/>
</dbReference>
<sequence length="305" mass="36417">MDFNETENNEVVILNDIFKKLNSFFVFALEWVYPLRDLFEKRPDDGKEVLNNSFRWLIESEDYRTLVDFNTIAELNSEEDNAAKYYDTRRIRTLIAARYCHFRDFESQQGYTRYLLELVHNVTWRVDLARTLFELIELDGFHQYFERDLLDLKMPSGREEDNEKYRIDELVVMLMNLTLEMVTSEIKGLSKDFTPKEYERWVITSAARRNKEKDDSILPTLKSDRFSLKQQMIAMDRLGFMNSTVWNNVGNQKKAKILSQLLGRNEQDIRAMLTYWGVKKTEDRYNTTKENDIKKVDDFLHVNLT</sequence>
<accession>A0ABW0IFW0</accession>
<gene>
    <name evidence="1" type="ORF">ACFPMF_23850</name>
</gene>